<dbReference type="InterPro" id="IPR029058">
    <property type="entry name" value="AB_hydrolase_fold"/>
</dbReference>
<keyword evidence="1" id="KW-0732">Signal</keyword>
<dbReference type="SUPFAM" id="SSF81296">
    <property type="entry name" value="E set domains"/>
    <property type="match status" value="1"/>
</dbReference>
<dbReference type="Pfam" id="PF00756">
    <property type="entry name" value="Esterase"/>
    <property type="match status" value="1"/>
</dbReference>
<name>A0ABW7ENN7_9BURK</name>
<keyword evidence="3" id="KW-1185">Reference proteome</keyword>
<gene>
    <name evidence="2" type="ORF">ACG02S_14165</name>
</gene>
<dbReference type="GO" id="GO:0016787">
    <property type="term" value="F:hydrolase activity"/>
    <property type="evidence" value="ECO:0007669"/>
    <property type="project" value="UniProtKB-KW"/>
</dbReference>
<protein>
    <submittedName>
        <fullName evidence="2">Alpha/beta hydrolase-fold protein</fullName>
    </submittedName>
</protein>
<dbReference type="PANTHER" id="PTHR48098">
    <property type="entry name" value="ENTEROCHELIN ESTERASE-RELATED"/>
    <property type="match status" value="1"/>
</dbReference>
<accession>A0ABW7ENN7</accession>
<evidence type="ECO:0000256" key="1">
    <source>
        <dbReference type="SAM" id="SignalP"/>
    </source>
</evidence>
<dbReference type="InterPro" id="IPR014756">
    <property type="entry name" value="Ig_E-set"/>
</dbReference>
<dbReference type="Gene3D" id="3.40.50.1820">
    <property type="entry name" value="alpha/beta hydrolase"/>
    <property type="match status" value="1"/>
</dbReference>
<evidence type="ECO:0000313" key="2">
    <source>
        <dbReference type="EMBL" id="MFG6415041.1"/>
    </source>
</evidence>
<dbReference type="EMBL" id="JBIGHY010000004">
    <property type="protein sequence ID" value="MFG6415041.1"/>
    <property type="molecule type" value="Genomic_DNA"/>
</dbReference>
<organism evidence="2 3">
    <name type="scientific">Pelomonas dachongensis</name>
    <dbReference type="NCBI Taxonomy" id="3299029"/>
    <lineage>
        <taxon>Bacteria</taxon>
        <taxon>Pseudomonadati</taxon>
        <taxon>Pseudomonadota</taxon>
        <taxon>Betaproteobacteria</taxon>
        <taxon>Burkholderiales</taxon>
        <taxon>Sphaerotilaceae</taxon>
        <taxon>Roseateles</taxon>
    </lineage>
</organism>
<evidence type="ECO:0000313" key="3">
    <source>
        <dbReference type="Proteomes" id="UP001606300"/>
    </source>
</evidence>
<comment type="caution">
    <text evidence="2">The sequence shown here is derived from an EMBL/GenBank/DDBJ whole genome shotgun (WGS) entry which is preliminary data.</text>
</comment>
<dbReference type="RefSeq" id="WP_394471101.1">
    <property type="nucleotide sequence ID" value="NZ_JBIGHY010000004.1"/>
</dbReference>
<feature type="chain" id="PRO_5045773598" evidence="1">
    <location>
        <begin position="22"/>
        <end position="389"/>
    </location>
</feature>
<sequence>MKTRNFSLLLGACGLASSAVAAGPTCDASSAQRWVMFYDSVTVQADRRVSFRLCAPTAAAVKLSSTEINGVPTGFDGKPPGLPMARDEQGFWAATTPQPLPGGAYRYAFNVDGVDMPDPQGTAFSLTYRGARSVLAVPGPESAFHSLQPGVPQGLVSVLSYDSSTLGTRRRAHVYTPPGYEGNANRRYPVLYLVHGAGDSDDSWTSIGQAHHILDNLIAAGKAKPMIVVMPFGHTPDRPGVDRFNNTDFGDDLVKDLMPEVERRFRTEPTTARRAMAGLSMGGAHTLNFGLPRPDLFGAVGVFSIGLQAGDNASAYTARHADALKRRAAAKSVVFYAFGKEDFLFAMAEPTRRMLDEHGIAYTYRETGGGHTWVNWRVYLNEFLPLLFR</sequence>
<keyword evidence="2" id="KW-0378">Hydrolase</keyword>
<dbReference type="InterPro" id="IPR000801">
    <property type="entry name" value="Esterase-like"/>
</dbReference>
<dbReference type="SUPFAM" id="SSF53474">
    <property type="entry name" value="alpha/beta-Hydrolases"/>
    <property type="match status" value="1"/>
</dbReference>
<dbReference type="PANTHER" id="PTHR48098:SF1">
    <property type="entry name" value="DIACYLGLYCEROL ACYLTRANSFERASE_MYCOLYLTRANSFERASE AG85A"/>
    <property type="match status" value="1"/>
</dbReference>
<dbReference type="InterPro" id="IPR050583">
    <property type="entry name" value="Mycobacterial_A85_antigen"/>
</dbReference>
<proteinExistence type="predicted"/>
<dbReference type="Proteomes" id="UP001606300">
    <property type="component" value="Unassembled WGS sequence"/>
</dbReference>
<dbReference type="Gene3D" id="2.60.40.10">
    <property type="entry name" value="Immunoglobulins"/>
    <property type="match status" value="1"/>
</dbReference>
<feature type="signal peptide" evidence="1">
    <location>
        <begin position="1"/>
        <end position="21"/>
    </location>
</feature>
<dbReference type="InterPro" id="IPR013783">
    <property type="entry name" value="Ig-like_fold"/>
</dbReference>
<reference evidence="2 3" key="1">
    <citation type="submission" date="2024-09" db="EMBL/GenBank/DDBJ databases">
        <title>Novel species of the genus Pelomonas and Roseateles isolated from streams.</title>
        <authorList>
            <person name="Lu H."/>
        </authorList>
    </citation>
    <scope>NUCLEOTIDE SEQUENCE [LARGE SCALE GENOMIC DNA]</scope>
    <source>
        <strain evidence="2 3">DC23W</strain>
    </source>
</reference>